<dbReference type="SUPFAM" id="SSF46785">
    <property type="entry name" value="Winged helix' DNA-binding domain"/>
    <property type="match status" value="1"/>
</dbReference>
<dbReference type="GO" id="GO:0006950">
    <property type="term" value="P:response to stress"/>
    <property type="evidence" value="ECO:0007669"/>
    <property type="project" value="TreeGrafter"/>
</dbReference>
<dbReference type="InterPro" id="IPR039422">
    <property type="entry name" value="MarR/SlyA-like"/>
</dbReference>
<dbReference type="Proteomes" id="UP000515512">
    <property type="component" value="Chromosome"/>
</dbReference>
<dbReference type="RefSeq" id="WP_181581028.1">
    <property type="nucleotide sequence ID" value="NZ_CP059399.1"/>
</dbReference>
<dbReference type="PANTHER" id="PTHR33164">
    <property type="entry name" value="TRANSCRIPTIONAL REGULATOR, MARR FAMILY"/>
    <property type="match status" value="1"/>
</dbReference>
<dbReference type="GO" id="GO:0003700">
    <property type="term" value="F:DNA-binding transcription factor activity"/>
    <property type="evidence" value="ECO:0007669"/>
    <property type="project" value="InterPro"/>
</dbReference>
<dbReference type="Gene3D" id="1.10.10.10">
    <property type="entry name" value="Winged helix-like DNA-binding domain superfamily/Winged helix DNA-binding domain"/>
    <property type="match status" value="1"/>
</dbReference>
<evidence type="ECO:0000313" key="3">
    <source>
        <dbReference type="Proteomes" id="UP000515512"/>
    </source>
</evidence>
<gene>
    <name evidence="2" type="ORF">H0264_32180</name>
</gene>
<dbReference type="Pfam" id="PF01047">
    <property type="entry name" value="MarR"/>
    <property type="match status" value="1"/>
</dbReference>
<dbReference type="InterPro" id="IPR036388">
    <property type="entry name" value="WH-like_DNA-bd_sf"/>
</dbReference>
<dbReference type="EMBL" id="CP059399">
    <property type="protein sequence ID" value="QLY29824.1"/>
    <property type="molecule type" value="Genomic_DNA"/>
</dbReference>
<dbReference type="PROSITE" id="PS50995">
    <property type="entry name" value="HTH_MARR_2"/>
    <property type="match status" value="1"/>
</dbReference>
<dbReference type="SMART" id="SM00347">
    <property type="entry name" value="HTH_MARR"/>
    <property type="match status" value="1"/>
</dbReference>
<dbReference type="InterPro" id="IPR000835">
    <property type="entry name" value="HTH_MarR-typ"/>
</dbReference>
<dbReference type="AlphaFoldDB" id="A0A7D6Z370"/>
<accession>A0A7D6Z370</accession>
<dbReference type="PANTHER" id="PTHR33164:SF106">
    <property type="entry name" value="TRANSCRIPTIONAL REGULATORY PROTEIN"/>
    <property type="match status" value="1"/>
</dbReference>
<reference evidence="2 3" key="1">
    <citation type="submission" date="2020-07" db="EMBL/GenBank/DDBJ databases">
        <authorList>
            <person name="Zhuang K."/>
            <person name="Ran Y."/>
        </authorList>
    </citation>
    <scope>NUCLEOTIDE SEQUENCE [LARGE SCALE GENOMIC DNA]</scope>
    <source>
        <strain evidence="2 3">WCH-YHL-001</strain>
    </source>
</reference>
<evidence type="ECO:0000259" key="1">
    <source>
        <dbReference type="PROSITE" id="PS50995"/>
    </source>
</evidence>
<organism evidence="2 3">
    <name type="scientific">Nocardia huaxiensis</name>
    <dbReference type="NCBI Taxonomy" id="2755382"/>
    <lineage>
        <taxon>Bacteria</taxon>
        <taxon>Bacillati</taxon>
        <taxon>Actinomycetota</taxon>
        <taxon>Actinomycetes</taxon>
        <taxon>Mycobacteriales</taxon>
        <taxon>Nocardiaceae</taxon>
        <taxon>Nocardia</taxon>
    </lineage>
</organism>
<evidence type="ECO:0000313" key="2">
    <source>
        <dbReference type="EMBL" id="QLY29824.1"/>
    </source>
</evidence>
<dbReference type="CDD" id="cd00090">
    <property type="entry name" value="HTH_ARSR"/>
    <property type="match status" value="1"/>
</dbReference>
<name>A0A7D6Z370_9NOCA</name>
<keyword evidence="3" id="KW-1185">Reference proteome</keyword>
<dbReference type="PRINTS" id="PR00598">
    <property type="entry name" value="HTHMARR"/>
</dbReference>
<protein>
    <submittedName>
        <fullName evidence="2">MarR family transcriptional regulator</fullName>
    </submittedName>
</protein>
<dbReference type="KEGG" id="nhu:H0264_32180"/>
<dbReference type="InterPro" id="IPR036390">
    <property type="entry name" value="WH_DNA-bd_sf"/>
</dbReference>
<sequence length="155" mass="17177">MSSARTRLITEIAARVGRTVEWGIRMNHTAASTLGINATDMVCLQTLQQGPRTAGELARHIGVTTASMTTMIDRLEKAGFVSRTRDPQDRRRVVVELVTGRARADIAPLFAPLVKSWRARLDGYDQRDLELIIDFLAGIEESFAAELEPGRDGQR</sequence>
<feature type="domain" description="HTH marR-type" evidence="1">
    <location>
        <begin position="2"/>
        <end position="141"/>
    </location>
</feature>
<dbReference type="InterPro" id="IPR011991">
    <property type="entry name" value="ArsR-like_HTH"/>
</dbReference>
<proteinExistence type="predicted"/>